<dbReference type="InterPro" id="IPR001173">
    <property type="entry name" value="Glyco_trans_2-like"/>
</dbReference>
<dbReference type="SUPFAM" id="SSF53448">
    <property type="entry name" value="Nucleotide-diphospho-sugar transferases"/>
    <property type="match status" value="1"/>
</dbReference>
<dbReference type="PANTHER" id="PTHR43685:SF2">
    <property type="entry name" value="GLYCOSYLTRANSFERASE 2-LIKE DOMAIN-CONTAINING PROTEIN"/>
    <property type="match status" value="1"/>
</dbReference>
<evidence type="ECO:0000313" key="2">
    <source>
        <dbReference type="EMBL" id="MCV7421964.1"/>
    </source>
</evidence>
<keyword evidence="3" id="KW-1185">Reference proteome</keyword>
<reference evidence="2" key="1">
    <citation type="submission" date="2020-07" db="EMBL/GenBank/DDBJ databases">
        <authorList>
            <person name="Pettersson B.M.F."/>
            <person name="Behra P.R.K."/>
            <person name="Ramesh M."/>
            <person name="Das S."/>
            <person name="Dasgupta S."/>
            <person name="Kirsebom L.A."/>
        </authorList>
    </citation>
    <scope>NUCLEOTIDE SEQUENCE</scope>
    <source>
        <strain evidence="2">DSM 44838</strain>
    </source>
</reference>
<dbReference type="PANTHER" id="PTHR43685">
    <property type="entry name" value="GLYCOSYLTRANSFERASE"/>
    <property type="match status" value="1"/>
</dbReference>
<sequence>MAMSDPSGRETAISVLIPSYNPGQYFREALQSALGQLGPHDEIVVQDAESTDGSPRLLAELAASDSRVKPVVERDSGQSDALNRALRRARNPWVLWLNADDVLLTSALDRLRAALDADDSVDVVVGGHELIRADGSRIDTFNGRPLDARAIVTRGCAAFSGSILVKTELLRRVGGFERELNTAMDLALQLEIAAARPRQVLIADPIGALRFHDASKSANLWREFVREGHEVRMRHADGVRQQAAALLMTARHLVESRVFRLRLTPEYRIWRRRVLRVMGR</sequence>
<evidence type="ECO:0000313" key="3">
    <source>
        <dbReference type="Proteomes" id="UP001141629"/>
    </source>
</evidence>
<dbReference type="InterPro" id="IPR050834">
    <property type="entry name" value="Glycosyltransf_2"/>
</dbReference>
<proteinExistence type="predicted"/>
<evidence type="ECO:0000259" key="1">
    <source>
        <dbReference type="Pfam" id="PF00535"/>
    </source>
</evidence>
<gene>
    <name evidence="2" type="ORF">H7K45_15550</name>
</gene>
<accession>A0A9X2Z292</accession>
<reference evidence="2" key="2">
    <citation type="journal article" date="2022" name="BMC Genomics">
        <title>Comparative genome analysis of mycobacteria focusing on tRNA and non-coding RNA.</title>
        <authorList>
            <person name="Behra P.R.K."/>
            <person name="Pettersson B.M.F."/>
            <person name="Ramesh M."/>
            <person name="Das S."/>
            <person name="Dasgupta S."/>
            <person name="Kirsebom L.A."/>
        </authorList>
    </citation>
    <scope>NUCLEOTIDE SEQUENCE</scope>
    <source>
        <strain evidence="2">DSM 44838</strain>
    </source>
</reference>
<dbReference type="EMBL" id="JACKVK010000008">
    <property type="protein sequence ID" value="MCV7421964.1"/>
    <property type="molecule type" value="Genomic_DNA"/>
</dbReference>
<dbReference type="Proteomes" id="UP001141629">
    <property type="component" value="Unassembled WGS sequence"/>
</dbReference>
<dbReference type="InterPro" id="IPR029044">
    <property type="entry name" value="Nucleotide-diphossugar_trans"/>
</dbReference>
<organism evidence="2 3">
    <name type="scientific">Mycobacterium yunnanensis</name>
    <dbReference type="NCBI Taxonomy" id="368477"/>
    <lineage>
        <taxon>Bacteria</taxon>
        <taxon>Bacillati</taxon>
        <taxon>Actinomycetota</taxon>
        <taxon>Actinomycetes</taxon>
        <taxon>Mycobacteriales</taxon>
        <taxon>Mycobacteriaceae</taxon>
        <taxon>Mycobacterium</taxon>
    </lineage>
</organism>
<protein>
    <submittedName>
        <fullName evidence="2">Glycosyltransferase</fullName>
    </submittedName>
</protein>
<name>A0A9X2Z292_9MYCO</name>
<dbReference type="Gene3D" id="3.90.550.10">
    <property type="entry name" value="Spore Coat Polysaccharide Biosynthesis Protein SpsA, Chain A"/>
    <property type="match status" value="1"/>
</dbReference>
<dbReference type="Pfam" id="PF00535">
    <property type="entry name" value="Glycos_transf_2"/>
    <property type="match status" value="1"/>
</dbReference>
<comment type="caution">
    <text evidence="2">The sequence shown here is derived from an EMBL/GenBank/DDBJ whole genome shotgun (WGS) entry which is preliminary data.</text>
</comment>
<dbReference type="AlphaFoldDB" id="A0A9X2Z292"/>
<feature type="domain" description="Glycosyltransferase 2-like" evidence="1">
    <location>
        <begin position="14"/>
        <end position="125"/>
    </location>
</feature>